<dbReference type="CDD" id="cd00254">
    <property type="entry name" value="LT-like"/>
    <property type="match status" value="1"/>
</dbReference>
<comment type="caution">
    <text evidence="1">The sequence shown here is derived from an EMBL/GenBank/DDBJ whole genome shotgun (WGS) entry which is preliminary data.</text>
</comment>
<protein>
    <recommendedName>
        <fullName evidence="3">Transglycosylase SLT domain-containing protein</fullName>
    </recommendedName>
</protein>
<evidence type="ECO:0008006" key="3">
    <source>
        <dbReference type="Google" id="ProtNLM"/>
    </source>
</evidence>
<dbReference type="InterPro" id="IPR023346">
    <property type="entry name" value="Lysozyme-like_dom_sf"/>
</dbReference>
<sequence>MRVESGGRTMLDGRPITSRAGAIGLMQLMPGTWADPALSRLVWIEREGLSVSFDLEAERAALRKIVPGWTLEDAEDEIYRSTSRGGWVATDTEPGDLEDVPIDDLLDASDALSGRTRDILVEKRPFKGVSERWPVRALASLVRSAGEGGTREREWSDFLWHDARSQDPTRFRILIAERLSSLSQPIFGANLQAVAAWLSRAGSALSHVARGSYLKIWERVVETAIAMPDVARSSIVSDTEGIG</sequence>
<dbReference type="SUPFAM" id="SSF53955">
    <property type="entry name" value="Lysozyme-like"/>
    <property type="match status" value="1"/>
</dbReference>
<dbReference type="Proteomes" id="UP000537161">
    <property type="component" value="Unassembled WGS sequence"/>
</dbReference>
<dbReference type="Gene3D" id="1.10.530.10">
    <property type="match status" value="1"/>
</dbReference>
<gene>
    <name evidence="1" type="ORF">FHR21_003831</name>
</gene>
<keyword evidence="2" id="KW-1185">Reference proteome</keyword>
<proteinExistence type="predicted"/>
<evidence type="ECO:0000313" key="1">
    <source>
        <dbReference type="EMBL" id="MBB5708446.1"/>
    </source>
</evidence>
<accession>A0A7W9B911</accession>
<organism evidence="1 2">
    <name type="scientific">Sphingopyxis panaciterrulae</name>
    <dbReference type="NCBI Taxonomy" id="462372"/>
    <lineage>
        <taxon>Bacteria</taxon>
        <taxon>Pseudomonadati</taxon>
        <taxon>Pseudomonadota</taxon>
        <taxon>Alphaproteobacteria</taxon>
        <taxon>Sphingomonadales</taxon>
        <taxon>Sphingomonadaceae</taxon>
        <taxon>Sphingopyxis</taxon>
    </lineage>
</organism>
<name>A0A7W9B911_9SPHN</name>
<dbReference type="AlphaFoldDB" id="A0A7W9B911"/>
<evidence type="ECO:0000313" key="2">
    <source>
        <dbReference type="Proteomes" id="UP000537161"/>
    </source>
</evidence>
<dbReference type="EMBL" id="JACIJH010000018">
    <property type="protein sequence ID" value="MBB5708446.1"/>
    <property type="molecule type" value="Genomic_DNA"/>
</dbReference>
<reference evidence="1 2" key="1">
    <citation type="submission" date="2020-08" db="EMBL/GenBank/DDBJ databases">
        <title>Genomic Encyclopedia of Type Strains, Phase IV (KMG-IV): sequencing the most valuable type-strain genomes for metagenomic binning, comparative biology and taxonomic classification.</title>
        <authorList>
            <person name="Goeker M."/>
        </authorList>
    </citation>
    <scope>NUCLEOTIDE SEQUENCE [LARGE SCALE GENOMIC DNA]</scope>
    <source>
        <strain evidence="1 2">DSM 27163</strain>
    </source>
</reference>